<dbReference type="PANTHER" id="PTHR43425">
    <property type="entry name" value="OXYGEN-INSENSITIVE NADPH NITROREDUCTASE"/>
    <property type="match status" value="1"/>
</dbReference>
<gene>
    <name evidence="7" type="ORF">HNP81_004476</name>
</gene>
<dbReference type="RefSeq" id="WP_028393340.1">
    <property type="nucleotide sequence ID" value="NZ_JACJHX010000026.1"/>
</dbReference>
<dbReference type="PANTHER" id="PTHR43425:SF3">
    <property type="entry name" value="NADPH-DEPENDENT OXIDOREDUCTASE"/>
    <property type="match status" value="1"/>
</dbReference>
<evidence type="ECO:0000256" key="3">
    <source>
        <dbReference type="ARBA" id="ARBA00022643"/>
    </source>
</evidence>
<evidence type="ECO:0000313" key="7">
    <source>
        <dbReference type="EMBL" id="MBA9029132.1"/>
    </source>
</evidence>
<dbReference type="Proteomes" id="UP000626697">
    <property type="component" value="Unassembled WGS sequence"/>
</dbReference>
<evidence type="ECO:0000256" key="1">
    <source>
        <dbReference type="ARBA" id="ARBA00008366"/>
    </source>
</evidence>
<reference evidence="7 8" key="1">
    <citation type="submission" date="2020-08" db="EMBL/GenBank/DDBJ databases">
        <title>Genomic Encyclopedia of Type Strains, Phase IV (KMG-IV): sequencing the most valuable type-strain genomes for metagenomic binning, comparative biology and taxonomic classification.</title>
        <authorList>
            <person name="Goeker M."/>
        </authorList>
    </citation>
    <scope>NUCLEOTIDE SEQUENCE [LARGE SCALE GENOMIC DNA]</scope>
    <source>
        <strain evidence="7 8">DSM 105481</strain>
    </source>
</reference>
<keyword evidence="2 5" id="KW-0285">Flavoprotein</keyword>
<dbReference type="Gene3D" id="3.40.109.10">
    <property type="entry name" value="NADH Oxidase"/>
    <property type="match status" value="1"/>
</dbReference>
<dbReference type="InterPro" id="IPR029479">
    <property type="entry name" value="Nitroreductase"/>
</dbReference>
<protein>
    <submittedName>
        <fullName evidence="7">FMN reductase (NADPH)</fullName>
        <ecNumber evidence="7">1.5.1.38</ecNumber>
    </submittedName>
</protein>
<dbReference type="EC" id="1.5.1.38" evidence="7"/>
<sequence length="249" mass="28059">MNEVIAKILDHRSIRSFEDRLLTSEQIQAIVQSAQAASTSSFVQAYTIIGITDPVKKAALAELAGPQSYVENNGHLFIFCADLHRHEIVAEMEEVDLSEPLESTEKFMVATIDAALAAQNAAVAAESMELGICYIGGIRNHLPEVTELLNIPPKVIPLFGLAVGYPKGQSEKKPRLPIEHVYHENEYQPNKEEFIAQLEKYNDTISGYYRKRTNAVRKDTWTSQMVGMITKKSRMYMKDFVERQGLNKR</sequence>
<evidence type="ECO:0000259" key="6">
    <source>
        <dbReference type="Pfam" id="PF00881"/>
    </source>
</evidence>
<comment type="similarity">
    <text evidence="1 5">Belongs to the flavin oxidoreductase frp family.</text>
</comment>
<dbReference type="EMBL" id="JACJHX010000026">
    <property type="protein sequence ID" value="MBA9029132.1"/>
    <property type="molecule type" value="Genomic_DNA"/>
</dbReference>
<dbReference type="SUPFAM" id="SSF55469">
    <property type="entry name" value="FMN-dependent nitroreductase-like"/>
    <property type="match status" value="1"/>
</dbReference>
<accession>A0ABR6CVS9</accession>
<proteinExistence type="inferred from homology"/>
<dbReference type="InterPro" id="IPR016446">
    <property type="entry name" value="Flavin_OxRdtase_Frp"/>
</dbReference>
<dbReference type="GO" id="GO:0052873">
    <property type="term" value="F:FMN reductase (NADPH) activity"/>
    <property type="evidence" value="ECO:0007669"/>
    <property type="project" value="UniProtKB-EC"/>
</dbReference>
<feature type="domain" description="Nitroreductase" evidence="6">
    <location>
        <begin position="9"/>
        <end position="165"/>
    </location>
</feature>
<evidence type="ECO:0000256" key="5">
    <source>
        <dbReference type="PIRNR" id="PIRNR005426"/>
    </source>
</evidence>
<organism evidence="7 8">
    <name type="scientific">Peribacillus huizhouensis</name>
    <dbReference type="NCBI Taxonomy" id="1501239"/>
    <lineage>
        <taxon>Bacteria</taxon>
        <taxon>Bacillati</taxon>
        <taxon>Bacillota</taxon>
        <taxon>Bacilli</taxon>
        <taxon>Bacillales</taxon>
        <taxon>Bacillaceae</taxon>
        <taxon>Peribacillus</taxon>
    </lineage>
</organism>
<dbReference type="NCBIfam" id="NF008033">
    <property type="entry name" value="PRK10765.1"/>
    <property type="match status" value="1"/>
</dbReference>
<keyword evidence="8" id="KW-1185">Reference proteome</keyword>
<name>A0ABR6CVS9_9BACI</name>
<keyword evidence="3 5" id="KW-0288">FMN</keyword>
<comment type="caution">
    <text evidence="7">The sequence shown here is derived from an EMBL/GenBank/DDBJ whole genome shotgun (WGS) entry which is preliminary data.</text>
</comment>
<keyword evidence="5" id="KW-0521">NADP</keyword>
<dbReference type="Pfam" id="PF00881">
    <property type="entry name" value="Nitroreductase"/>
    <property type="match status" value="1"/>
</dbReference>
<evidence type="ECO:0000256" key="4">
    <source>
        <dbReference type="ARBA" id="ARBA00023002"/>
    </source>
</evidence>
<dbReference type="PIRSF" id="PIRSF005426">
    <property type="entry name" value="Frp"/>
    <property type="match status" value="1"/>
</dbReference>
<evidence type="ECO:0000256" key="2">
    <source>
        <dbReference type="ARBA" id="ARBA00022630"/>
    </source>
</evidence>
<keyword evidence="4 5" id="KW-0560">Oxidoreductase</keyword>
<dbReference type="CDD" id="cd02146">
    <property type="entry name" value="NfsA-like"/>
    <property type="match status" value="1"/>
</dbReference>
<evidence type="ECO:0000313" key="8">
    <source>
        <dbReference type="Proteomes" id="UP000626697"/>
    </source>
</evidence>
<dbReference type="InterPro" id="IPR000415">
    <property type="entry name" value="Nitroreductase-like"/>
</dbReference>